<feature type="transmembrane region" description="Helical" evidence="2">
    <location>
        <begin position="263"/>
        <end position="288"/>
    </location>
</feature>
<sequence>MTPGTTVTDRRPSTALDDDNSTVTDTPIPMMTTSSVGNNSDTDDQAVQREVSSNGLCSEATSQEIYFGENTLSGCFLRLSLSDLSNCTELRTYMRENLKTFVAADVIGKTGVAGVLQESNWAAIITSHTPQILDQLNGICFDVPTGVNLEVLITDAGEYNGFMIQEIVSAKISYTSSVLKMNCMGANTVRCQTTNTTTGVDEEYVQSFMVTSSVTFTKVPPIPPESVILYYKDYNPALCKQDSCLRGIFYPFTESFQGDSFEYSLAVTMITILVATGYVIVTTPWLGLKMW</sequence>
<proteinExistence type="predicted"/>
<evidence type="ECO:0000313" key="5">
    <source>
        <dbReference type="Proteomes" id="UP000230750"/>
    </source>
</evidence>
<dbReference type="OrthoDB" id="9282501at2759"/>
<dbReference type="Proteomes" id="UP000230750">
    <property type="component" value="Unassembled WGS sequence"/>
</dbReference>
<name>A0A2G8JE63_STIJA</name>
<gene>
    <name evidence="4" type="ORF">BSL78_29138</name>
</gene>
<dbReference type="PANTHER" id="PTHR14611">
    <property type="entry name" value="TECTONIC FAMILY MEMBER"/>
    <property type="match status" value="1"/>
</dbReference>
<dbReference type="AlphaFoldDB" id="A0A2G8JE63"/>
<feature type="compositionally biased region" description="Polar residues" evidence="1">
    <location>
        <begin position="21"/>
        <end position="40"/>
    </location>
</feature>
<keyword evidence="2" id="KW-1133">Transmembrane helix</keyword>
<accession>A0A2G8JE63</accession>
<organism evidence="4 5">
    <name type="scientific">Stichopus japonicus</name>
    <name type="common">Sea cucumber</name>
    <dbReference type="NCBI Taxonomy" id="307972"/>
    <lineage>
        <taxon>Eukaryota</taxon>
        <taxon>Metazoa</taxon>
        <taxon>Echinodermata</taxon>
        <taxon>Eleutherozoa</taxon>
        <taxon>Echinozoa</taxon>
        <taxon>Holothuroidea</taxon>
        <taxon>Aspidochirotacea</taxon>
        <taxon>Aspidochirotida</taxon>
        <taxon>Stichopodidae</taxon>
        <taxon>Apostichopus</taxon>
    </lineage>
</organism>
<dbReference type="Pfam" id="PF07773">
    <property type="entry name" value="TCTN_DUF1619"/>
    <property type="match status" value="1"/>
</dbReference>
<evidence type="ECO:0000313" key="4">
    <source>
        <dbReference type="EMBL" id="PIK34038.1"/>
    </source>
</evidence>
<dbReference type="InterPro" id="IPR040354">
    <property type="entry name" value="TCTN1-3"/>
</dbReference>
<dbReference type="GO" id="GO:0060271">
    <property type="term" value="P:cilium assembly"/>
    <property type="evidence" value="ECO:0007669"/>
    <property type="project" value="TreeGrafter"/>
</dbReference>
<comment type="caution">
    <text evidence="4">The sequence shown here is derived from an EMBL/GenBank/DDBJ whole genome shotgun (WGS) entry which is preliminary data.</text>
</comment>
<keyword evidence="5" id="KW-1185">Reference proteome</keyword>
<feature type="region of interest" description="Disordered" evidence="1">
    <location>
        <begin position="1"/>
        <end position="43"/>
    </location>
</feature>
<evidence type="ECO:0000256" key="2">
    <source>
        <dbReference type="SAM" id="Phobius"/>
    </source>
</evidence>
<feature type="domain" description="Tectonic-1-3" evidence="3">
    <location>
        <begin position="48"/>
        <end position="178"/>
    </location>
</feature>
<dbReference type="STRING" id="307972.A0A2G8JE63"/>
<dbReference type="EMBL" id="MRZV01002309">
    <property type="protein sequence ID" value="PIK34038.1"/>
    <property type="molecule type" value="Genomic_DNA"/>
</dbReference>
<dbReference type="InterPro" id="IPR011677">
    <property type="entry name" value="TCTN1-3_dom"/>
</dbReference>
<keyword evidence="2" id="KW-0812">Transmembrane</keyword>
<reference evidence="4 5" key="1">
    <citation type="journal article" date="2017" name="PLoS Biol.">
        <title>The sea cucumber genome provides insights into morphological evolution and visceral regeneration.</title>
        <authorList>
            <person name="Zhang X."/>
            <person name="Sun L."/>
            <person name="Yuan J."/>
            <person name="Sun Y."/>
            <person name="Gao Y."/>
            <person name="Zhang L."/>
            <person name="Li S."/>
            <person name="Dai H."/>
            <person name="Hamel J.F."/>
            <person name="Liu C."/>
            <person name="Yu Y."/>
            <person name="Liu S."/>
            <person name="Lin W."/>
            <person name="Guo K."/>
            <person name="Jin S."/>
            <person name="Xu P."/>
            <person name="Storey K.B."/>
            <person name="Huan P."/>
            <person name="Zhang T."/>
            <person name="Zhou Y."/>
            <person name="Zhang J."/>
            <person name="Lin C."/>
            <person name="Li X."/>
            <person name="Xing L."/>
            <person name="Huo D."/>
            <person name="Sun M."/>
            <person name="Wang L."/>
            <person name="Mercier A."/>
            <person name="Li F."/>
            <person name="Yang H."/>
            <person name="Xiang J."/>
        </authorList>
    </citation>
    <scope>NUCLEOTIDE SEQUENCE [LARGE SCALE GENOMIC DNA]</scope>
    <source>
        <strain evidence="4">Shaxun</strain>
        <tissue evidence="4">Muscle</tissue>
    </source>
</reference>
<evidence type="ECO:0000259" key="3">
    <source>
        <dbReference type="Pfam" id="PF07773"/>
    </source>
</evidence>
<dbReference type="PANTHER" id="PTHR14611:SF6">
    <property type="entry name" value="TECTONIC-2"/>
    <property type="match status" value="1"/>
</dbReference>
<keyword evidence="2" id="KW-0472">Membrane</keyword>
<evidence type="ECO:0000256" key="1">
    <source>
        <dbReference type="SAM" id="MobiDB-lite"/>
    </source>
</evidence>
<protein>
    <recommendedName>
        <fullName evidence="3">Tectonic-1-3 domain-containing protein</fullName>
    </recommendedName>
</protein>